<feature type="compositionally biased region" description="Polar residues" evidence="1">
    <location>
        <begin position="332"/>
        <end position="352"/>
    </location>
</feature>
<name>A0A066WK18_TILAU</name>
<keyword evidence="3" id="KW-1185">Reference proteome</keyword>
<gene>
    <name evidence="2" type="ORF">K437DRAFT_267162</name>
</gene>
<reference evidence="2 3" key="1">
    <citation type="submission" date="2014-05" db="EMBL/GenBank/DDBJ databases">
        <title>Draft genome sequence of a rare smut relative, Tilletiaria anomala UBC 951.</title>
        <authorList>
            <consortium name="DOE Joint Genome Institute"/>
            <person name="Toome M."/>
            <person name="Kuo A."/>
            <person name="Henrissat B."/>
            <person name="Lipzen A."/>
            <person name="Tritt A."/>
            <person name="Yoshinaga Y."/>
            <person name="Zane M."/>
            <person name="Barry K."/>
            <person name="Grigoriev I.V."/>
            <person name="Spatafora J.W."/>
            <person name="Aimea M.C."/>
        </authorList>
    </citation>
    <scope>NUCLEOTIDE SEQUENCE [LARGE SCALE GENOMIC DNA]</scope>
    <source>
        <strain evidence="2 3">UBC 951</strain>
    </source>
</reference>
<accession>A0A066WK18</accession>
<dbReference type="HOGENOM" id="CLU_042944_0_0_1"/>
<dbReference type="OrthoDB" id="5599874at2759"/>
<protein>
    <recommendedName>
        <fullName evidence="4">Sld7 C-terminal domain-containing protein</fullName>
    </recommendedName>
</protein>
<evidence type="ECO:0000256" key="1">
    <source>
        <dbReference type="SAM" id="MobiDB-lite"/>
    </source>
</evidence>
<dbReference type="InParanoid" id="A0A066WK18"/>
<dbReference type="EMBL" id="JMSN01000017">
    <property type="protein sequence ID" value="KDN51344.1"/>
    <property type="molecule type" value="Genomic_DNA"/>
</dbReference>
<proteinExistence type="predicted"/>
<sequence length="569" mass="60496">MTVAGFASPPPPGNSGVSLVSTPSRPPPPRLLWRGSLLLPDGTALPGVAFVSHSHPLSSGAVTLESEGRPFSNTREVQRPGFVDEDDDLSTKVIDDPAIEADLCLALEMVRHRPLRILGTEKDTRGMVVEGNYSKSKPTGYGGDTKNIVKWEYSIGMRMYIDPEEERTLDYFSGASSSSSAQELAIFAASRCSSHVHALDLVLGRKVVRKARTRKHGADTGFGSDMTCALPRHPFSPRPDDPMPRTNAFITKLQTRPRQPMSRVASKSVGNFAVPHVPALSSSDFACSGSLKTSTSSSDVNRTPSLSDGGGVNPAFSSASGMRARSTIARKTVSSGSAIAAGLSTSGKQGNTPGRRGEKRPPRKDPLRPSSYSSSLPGAGETSPSASPSRKRHADTIQLAIPVAKRSSSRAASATPGPDSPVLGAASSIELLREGMSHCHYREVCVDMDAGSAGTMPVTSAYNTMEQKNRTTIKKLVHHQLLGRGYEKNDADYIACYGATCSGTAVALRHALASVPVDRVRAATLVRMHLDLYLAPTPVESAASGTAKAETSFKTEYETTPRVKLESRP</sequence>
<feature type="region of interest" description="Disordered" evidence="1">
    <location>
        <begin position="285"/>
        <end position="423"/>
    </location>
</feature>
<evidence type="ECO:0008006" key="4">
    <source>
        <dbReference type="Google" id="ProtNLM"/>
    </source>
</evidence>
<feature type="compositionally biased region" description="Basic and acidic residues" evidence="1">
    <location>
        <begin position="355"/>
        <end position="367"/>
    </location>
</feature>
<feature type="region of interest" description="Disordered" evidence="1">
    <location>
        <begin position="544"/>
        <end position="569"/>
    </location>
</feature>
<feature type="compositionally biased region" description="Low complexity" evidence="1">
    <location>
        <begin position="404"/>
        <end position="414"/>
    </location>
</feature>
<dbReference type="RefSeq" id="XP_013244680.1">
    <property type="nucleotide sequence ID" value="XM_013389226.1"/>
</dbReference>
<dbReference type="AlphaFoldDB" id="A0A066WK18"/>
<dbReference type="Proteomes" id="UP000027361">
    <property type="component" value="Unassembled WGS sequence"/>
</dbReference>
<feature type="compositionally biased region" description="Basic and acidic residues" evidence="1">
    <location>
        <begin position="551"/>
        <end position="569"/>
    </location>
</feature>
<evidence type="ECO:0000313" key="2">
    <source>
        <dbReference type="EMBL" id="KDN51344.1"/>
    </source>
</evidence>
<feature type="region of interest" description="Disordered" evidence="1">
    <location>
        <begin position="1"/>
        <end position="24"/>
    </location>
</feature>
<organism evidence="2 3">
    <name type="scientific">Tilletiaria anomala (strain ATCC 24038 / CBS 436.72 / UBC 951)</name>
    <dbReference type="NCBI Taxonomy" id="1037660"/>
    <lineage>
        <taxon>Eukaryota</taxon>
        <taxon>Fungi</taxon>
        <taxon>Dikarya</taxon>
        <taxon>Basidiomycota</taxon>
        <taxon>Ustilaginomycotina</taxon>
        <taxon>Exobasidiomycetes</taxon>
        <taxon>Georgefischeriales</taxon>
        <taxon>Tilletiariaceae</taxon>
        <taxon>Tilletiaria</taxon>
    </lineage>
</organism>
<evidence type="ECO:0000313" key="3">
    <source>
        <dbReference type="Proteomes" id="UP000027361"/>
    </source>
</evidence>
<dbReference type="GeneID" id="25265908"/>
<feature type="compositionally biased region" description="Low complexity" evidence="1">
    <location>
        <begin position="288"/>
        <end position="298"/>
    </location>
</feature>
<dbReference type="OMA" id="ANHENVD"/>
<comment type="caution">
    <text evidence="2">The sequence shown here is derived from an EMBL/GenBank/DDBJ whole genome shotgun (WGS) entry which is preliminary data.</text>
</comment>